<evidence type="ECO:0000256" key="4">
    <source>
        <dbReference type="ARBA" id="ARBA00022692"/>
    </source>
</evidence>
<keyword evidence="10" id="KW-1185">Reference proteome</keyword>
<feature type="transmembrane region" description="Helical" evidence="8">
    <location>
        <begin position="170"/>
        <end position="190"/>
    </location>
</feature>
<accession>A0A4Y6PR12</accession>
<accession>A0A5B8Y2Q2</accession>
<feature type="transmembrane region" description="Helical" evidence="8">
    <location>
        <begin position="281"/>
        <end position="303"/>
    </location>
</feature>
<organism evidence="9 10">
    <name type="scientific">Persicimonas caeni</name>
    <dbReference type="NCBI Taxonomy" id="2292766"/>
    <lineage>
        <taxon>Bacteria</taxon>
        <taxon>Deltaproteobacteria</taxon>
        <taxon>Bradymonadales</taxon>
        <taxon>Bradymonadaceae</taxon>
        <taxon>Persicimonas</taxon>
    </lineage>
</organism>
<protein>
    <submittedName>
        <fullName evidence="9">DUF2029 domain-containing protein</fullName>
    </submittedName>
</protein>
<proteinExistence type="inferred from homology"/>
<evidence type="ECO:0000256" key="3">
    <source>
        <dbReference type="ARBA" id="ARBA00022679"/>
    </source>
</evidence>
<feature type="transmembrane region" description="Helical" evidence="8">
    <location>
        <begin position="248"/>
        <end position="269"/>
    </location>
</feature>
<dbReference type="GO" id="GO:0005886">
    <property type="term" value="C:plasma membrane"/>
    <property type="evidence" value="ECO:0007669"/>
    <property type="project" value="UniProtKB-SubCell"/>
</dbReference>
<feature type="transmembrane region" description="Helical" evidence="8">
    <location>
        <begin position="122"/>
        <end position="141"/>
    </location>
</feature>
<evidence type="ECO:0000256" key="7">
    <source>
        <dbReference type="ARBA" id="ARBA00024033"/>
    </source>
</evidence>
<dbReference type="Proteomes" id="UP000315995">
    <property type="component" value="Chromosome"/>
</dbReference>
<name>A0A4Y6PR12_PERCE</name>
<evidence type="ECO:0000256" key="1">
    <source>
        <dbReference type="ARBA" id="ARBA00004651"/>
    </source>
</evidence>
<keyword evidence="5 8" id="KW-1133">Transmembrane helix</keyword>
<keyword evidence="4 8" id="KW-0812">Transmembrane</keyword>
<dbReference type="AlphaFoldDB" id="A0A4Y6PR12"/>
<evidence type="ECO:0000256" key="2">
    <source>
        <dbReference type="ARBA" id="ARBA00022475"/>
    </source>
</evidence>
<dbReference type="Pfam" id="PF09594">
    <property type="entry name" value="GT87"/>
    <property type="match status" value="1"/>
</dbReference>
<evidence type="ECO:0000256" key="8">
    <source>
        <dbReference type="SAM" id="Phobius"/>
    </source>
</evidence>
<evidence type="ECO:0000313" key="10">
    <source>
        <dbReference type="Proteomes" id="UP000315995"/>
    </source>
</evidence>
<keyword evidence="2" id="KW-1003">Cell membrane</keyword>
<comment type="similarity">
    <text evidence="7">Belongs to the glycosyltransferase 87 family.</text>
</comment>
<dbReference type="RefSeq" id="WP_141197182.1">
    <property type="nucleotide sequence ID" value="NZ_CP041186.1"/>
</dbReference>
<dbReference type="EMBL" id="CP041186">
    <property type="protein sequence ID" value="QDG50690.1"/>
    <property type="molecule type" value="Genomic_DNA"/>
</dbReference>
<keyword evidence="3" id="KW-0808">Transferase</keyword>
<evidence type="ECO:0000256" key="5">
    <source>
        <dbReference type="ARBA" id="ARBA00022989"/>
    </source>
</evidence>
<evidence type="ECO:0000313" key="9">
    <source>
        <dbReference type="EMBL" id="QDG50690.1"/>
    </source>
</evidence>
<dbReference type="OrthoDB" id="10016755at2"/>
<gene>
    <name evidence="9" type="ORF">FIV42_08090</name>
</gene>
<keyword evidence="6 8" id="KW-0472">Membrane</keyword>
<dbReference type="GO" id="GO:0016758">
    <property type="term" value="F:hexosyltransferase activity"/>
    <property type="evidence" value="ECO:0007669"/>
    <property type="project" value="InterPro"/>
</dbReference>
<comment type="subcellular location">
    <subcellularLocation>
        <location evidence="1">Cell membrane</location>
        <topology evidence="1">Multi-pass membrane protein</topology>
    </subcellularLocation>
</comment>
<feature type="transmembrane region" description="Helical" evidence="8">
    <location>
        <begin position="315"/>
        <end position="334"/>
    </location>
</feature>
<dbReference type="InterPro" id="IPR018584">
    <property type="entry name" value="GT87"/>
</dbReference>
<reference evidence="9 10" key="1">
    <citation type="submission" date="2019-06" db="EMBL/GenBank/DDBJ databases">
        <title>Persicimonas caeni gen. nov., sp. nov., a predatory bacterium isolated from solar saltern.</title>
        <authorList>
            <person name="Wang S."/>
        </authorList>
    </citation>
    <scope>NUCLEOTIDE SEQUENCE [LARGE SCALE GENOMIC DNA]</scope>
    <source>
        <strain evidence="9 10">YN101</strain>
    </source>
</reference>
<evidence type="ECO:0000256" key="6">
    <source>
        <dbReference type="ARBA" id="ARBA00023136"/>
    </source>
</evidence>
<sequence length="380" mass="42013">MKPNVTDTATDAARRAPFVWGLVAFLVCAEAMRRWITGSVPADLSAYIAAADVFARGENPYGPALFESAHYDGFVYVYPPGTLPLIEPFSLLSSRLISAADVVVRTAALVFALRWVRRALDLALPTAWLVLLAFFYQPVLVDFMAGNMTTYMFGAFAACMWMAYDEPEWWHPLAAVGLGVVLAFKPMWGLPTGLVLLVRGRYKLAAGLLAGASVVAGLSFVDWHGEVLVDAWLARVAAVREHYRSADLLSLAPGLLPVAALTWLGAGAWLVRRRGRQDDMLWLWACVSLFAWPRLGTYSYVFVLPALGFLWTRWGWRKALLVGLVAFGPLPWMMRAFHLDFAHLVLLFVWSVVVAIATGVELTRKGGMRPKTTLPSHVEK</sequence>
<feature type="transmembrane region" description="Helical" evidence="8">
    <location>
        <begin position="341"/>
        <end position="360"/>
    </location>
</feature>